<comment type="caution">
    <text evidence="1">The sequence shown here is derived from an EMBL/GenBank/DDBJ whole genome shotgun (WGS) entry which is preliminary data.</text>
</comment>
<dbReference type="AlphaFoldDB" id="A0A3E2DC55"/>
<protein>
    <submittedName>
        <fullName evidence="1">Phosphoheptose isomerase</fullName>
    </submittedName>
</protein>
<reference evidence="1 2" key="1">
    <citation type="submission" date="2017-07" db="EMBL/GenBank/DDBJ databases">
        <authorList>
            <person name="Sun Z.S."/>
            <person name="Albrecht U."/>
            <person name="Echele G."/>
            <person name="Lee C.C."/>
        </authorList>
    </citation>
    <scope>NUCLEOTIDE SEQUENCE [LARGE SCALE GENOMIC DNA]</scope>
    <source>
        <strain evidence="1 2">P16-029</strain>
    </source>
</reference>
<dbReference type="InterPro" id="IPR046348">
    <property type="entry name" value="SIS_dom_sf"/>
</dbReference>
<dbReference type="RefSeq" id="WP_117189672.1">
    <property type="nucleotide sequence ID" value="NZ_AP024308.1"/>
</dbReference>
<evidence type="ECO:0000313" key="1">
    <source>
        <dbReference type="EMBL" id="RFT42995.1"/>
    </source>
</evidence>
<dbReference type="GO" id="GO:0016853">
    <property type="term" value="F:isomerase activity"/>
    <property type="evidence" value="ECO:0007669"/>
    <property type="project" value="UniProtKB-KW"/>
</dbReference>
<accession>A0A3E2DC55</accession>
<evidence type="ECO:0000313" key="2">
    <source>
        <dbReference type="Proteomes" id="UP000259211"/>
    </source>
</evidence>
<dbReference type="GO" id="GO:1901135">
    <property type="term" value="P:carbohydrate derivative metabolic process"/>
    <property type="evidence" value="ECO:0007669"/>
    <property type="project" value="InterPro"/>
</dbReference>
<dbReference type="Proteomes" id="UP000259211">
    <property type="component" value="Unassembled WGS sequence"/>
</dbReference>
<keyword evidence="1" id="KW-0413">Isomerase</keyword>
<name>A0A3E2DC55_9ACTN</name>
<dbReference type="EMBL" id="NOWI01000009">
    <property type="protein sequence ID" value="RFT42995.1"/>
    <property type="molecule type" value="Genomic_DNA"/>
</dbReference>
<organism evidence="1 2">
    <name type="scientific">Cutibacterium avidum</name>
    <dbReference type="NCBI Taxonomy" id="33010"/>
    <lineage>
        <taxon>Bacteria</taxon>
        <taxon>Bacillati</taxon>
        <taxon>Actinomycetota</taxon>
        <taxon>Actinomycetes</taxon>
        <taxon>Propionibacteriales</taxon>
        <taxon>Propionibacteriaceae</taxon>
        <taxon>Cutibacterium</taxon>
    </lineage>
</organism>
<dbReference type="GO" id="GO:0097367">
    <property type="term" value="F:carbohydrate derivative binding"/>
    <property type="evidence" value="ECO:0007669"/>
    <property type="project" value="InterPro"/>
</dbReference>
<dbReference type="SUPFAM" id="SSF53697">
    <property type="entry name" value="SIS domain"/>
    <property type="match status" value="1"/>
</dbReference>
<gene>
    <name evidence="1" type="ORF">CHT91_10665</name>
</gene>
<proteinExistence type="predicted"/>
<sequence length="339" mass="36340">MTFDDSRLDAPLDPLTEGVLRHLASTGARVRRDSANLDEVRRTVGEWGQPRGVLVVGPEARLVRSVLEPVCPVPLVAWPFRRLPAWVGPLDLVAVLDTDGRCAAQVAEARRRGSAIILASTGDGESWRAAGNHGTARIQMISEDPISAAVSALAVLGDLGLGPAVDPGQVARVADMVAESASPHRDLAVNQAKDLACALADAEPLTWGGSVLAARASRRLAELMRRATGRIALSADAAALRPIIESAPRRDPFSDPDLDGESRRPVLVVMDDAEAEHEVTRRELEQLCAVHDVRVRSVTLPLGIDERSSSMDRYVALLLQGSFATVYLALGLDRLEEMS</sequence>